<reference evidence="2 3" key="1">
    <citation type="journal article" date="2013" name="BMC Genomics">
        <title>Reconstruction of the lipid metabolism for the microalga Monoraphidium neglectum from its genome sequence reveals characteristics suitable for biofuel production.</title>
        <authorList>
            <person name="Bogen C."/>
            <person name="Al-Dilaimi A."/>
            <person name="Albersmeier A."/>
            <person name="Wichmann J."/>
            <person name="Grundmann M."/>
            <person name="Rupp O."/>
            <person name="Lauersen K.J."/>
            <person name="Blifernez-Klassen O."/>
            <person name="Kalinowski J."/>
            <person name="Goesmann A."/>
            <person name="Mussgnug J.H."/>
            <person name="Kruse O."/>
        </authorList>
    </citation>
    <scope>NUCLEOTIDE SEQUENCE [LARGE SCALE GENOMIC DNA]</scope>
    <source>
        <strain evidence="2 3">SAG 48.87</strain>
    </source>
</reference>
<name>A0A0D2MZX9_9CHLO</name>
<dbReference type="OrthoDB" id="552446at2759"/>
<feature type="compositionally biased region" description="Basic and acidic residues" evidence="1">
    <location>
        <begin position="706"/>
        <end position="718"/>
    </location>
</feature>
<feature type="compositionally biased region" description="Basic and acidic residues" evidence="1">
    <location>
        <begin position="728"/>
        <end position="744"/>
    </location>
</feature>
<gene>
    <name evidence="2" type="ORF">MNEG_2103</name>
</gene>
<feature type="region of interest" description="Disordered" evidence="1">
    <location>
        <begin position="688"/>
        <end position="744"/>
    </location>
</feature>
<proteinExistence type="predicted"/>
<accession>A0A0D2MZX9</accession>
<feature type="compositionally biased region" description="Pro residues" evidence="1">
    <location>
        <begin position="1"/>
        <end position="12"/>
    </location>
</feature>
<keyword evidence="3" id="KW-1185">Reference proteome</keyword>
<protein>
    <submittedName>
        <fullName evidence="2">Uncharacterized protein</fullName>
    </submittedName>
</protein>
<dbReference type="EMBL" id="KK100447">
    <property type="protein sequence ID" value="KIZ05862.1"/>
    <property type="molecule type" value="Genomic_DNA"/>
</dbReference>
<evidence type="ECO:0000313" key="2">
    <source>
        <dbReference type="EMBL" id="KIZ05862.1"/>
    </source>
</evidence>
<dbReference type="GeneID" id="25734981"/>
<dbReference type="Proteomes" id="UP000054498">
    <property type="component" value="Unassembled WGS sequence"/>
</dbReference>
<feature type="compositionally biased region" description="Low complexity" evidence="1">
    <location>
        <begin position="18"/>
        <end position="37"/>
    </location>
</feature>
<dbReference type="RefSeq" id="XP_013904881.1">
    <property type="nucleotide sequence ID" value="XM_014049427.1"/>
</dbReference>
<feature type="compositionally biased region" description="Low complexity" evidence="1">
    <location>
        <begin position="688"/>
        <end position="704"/>
    </location>
</feature>
<feature type="region of interest" description="Disordered" evidence="1">
    <location>
        <begin position="1"/>
        <end position="37"/>
    </location>
</feature>
<dbReference type="AlphaFoldDB" id="A0A0D2MZX9"/>
<sequence length="775" mass="78100">MPPPSRGQPIPPQRRQRAAIGADAQAARDQQQLAAGGVAMDRKAFTARLVQEIRQMEGRQAGRGERELADSAWRKLQYDFPLVAGDELAALLAVFRRSLQGKGGWPPYQLTRIFIDNITSGARSPAPSAAPATAAAAAAAGSSESALGGPPADAAGAPGAAPAAEASLQVAPGAPAPGGAALRLQQRQLHQRLCAAVLLLLLGKLVAAPEREAWRHLAAYELEAPGPTGAGDNNDDEAAAISSTGAADDRVAAALAQMQRRHGQQRGAAGGAARPAEVAEAEVVVEAEVQDGDDEAYEDIEPPPCPGVLGPNGLGRGAPGGSLGWGGQAEAACERDYEWPALRGRLLDLGSRLDYSVLSDGGVWVPSSSDGGGAGAGAELFGLLRALGVHPRADELAPLQHSAVAVVVERVAAEPHEMQLLPQLWEALGVAGAAGAAAGSGGPLSAEALAALGAAAALRQRLPGAGARGRLRAAVHAHLLPLMERSLELLGYGHGGGGGGLLKATPGPGAGGAEGERLAQALVLSYLCEAYVLDRPRGCDAGAALASSGVLRSLVQLFVAHAATPAAEPIRRALLLACASSSHACDWALAVPACRQALELSAFEAGAALEAHGAAWQLLTSGGSSAVAEAVLSGAAAPDAAPAALARAHALLQLVADARAAARDSGRGVVLPGSALEAALRRLAAALREASSSGGGPQRRPSSGCDDGREGRGGGDGEAHDDEDDEGQKEKRLGGVPRGDLDQRLARQLHPACLKLLKQLLAPPAAGGGGGGKTD</sequence>
<dbReference type="KEGG" id="mng:MNEG_2103"/>
<evidence type="ECO:0000313" key="3">
    <source>
        <dbReference type="Proteomes" id="UP000054498"/>
    </source>
</evidence>
<organism evidence="2 3">
    <name type="scientific">Monoraphidium neglectum</name>
    <dbReference type="NCBI Taxonomy" id="145388"/>
    <lineage>
        <taxon>Eukaryota</taxon>
        <taxon>Viridiplantae</taxon>
        <taxon>Chlorophyta</taxon>
        <taxon>core chlorophytes</taxon>
        <taxon>Chlorophyceae</taxon>
        <taxon>CS clade</taxon>
        <taxon>Sphaeropleales</taxon>
        <taxon>Selenastraceae</taxon>
        <taxon>Monoraphidium</taxon>
    </lineage>
</organism>
<evidence type="ECO:0000256" key="1">
    <source>
        <dbReference type="SAM" id="MobiDB-lite"/>
    </source>
</evidence>